<comment type="caution">
    <text evidence="1">The sequence shown here is derived from an EMBL/GenBank/DDBJ whole genome shotgun (WGS) entry which is preliminary data.</text>
</comment>
<keyword evidence="3" id="KW-1185">Reference proteome</keyword>
<accession>A0A081MYI1</accession>
<evidence type="ECO:0000313" key="3">
    <source>
        <dbReference type="Proteomes" id="UP000028006"/>
    </source>
</evidence>
<sequence length="79" mass="8643">MFIKIECSSVAFAEWGRRAAVKLQPSVSAVIRLGSALILDVMTDKGSCVGRILSASNGERVAPSSDDINELKKFWSHKY</sequence>
<dbReference type="EMBL" id="JOKG01000011">
    <property type="protein sequence ID" value="KEQ11254.1"/>
    <property type="molecule type" value="Genomic_DNA"/>
</dbReference>
<evidence type="ECO:0000313" key="1">
    <source>
        <dbReference type="EMBL" id="KEQ11254.1"/>
    </source>
</evidence>
<gene>
    <name evidence="2" type="ORF">GZ77_26150</name>
    <name evidence="1" type="ORF">GZ77_26525</name>
</gene>
<dbReference type="AlphaFoldDB" id="A0A081MYI1"/>
<dbReference type="Proteomes" id="UP000028006">
    <property type="component" value="Unassembled WGS sequence"/>
</dbReference>
<organism evidence="1 3">
    <name type="scientific">Endozoicomonas montiporae</name>
    <dbReference type="NCBI Taxonomy" id="1027273"/>
    <lineage>
        <taxon>Bacteria</taxon>
        <taxon>Pseudomonadati</taxon>
        <taxon>Pseudomonadota</taxon>
        <taxon>Gammaproteobacteria</taxon>
        <taxon>Oceanospirillales</taxon>
        <taxon>Endozoicomonadaceae</taxon>
        <taxon>Endozoicomonas</taxon>
    </lineage>
</organism>
<dbReference type="RefSeq" id="WP_034880009.1">
    <property type="nucleotide sequence ID" value="NZ_JOKG01000009.1"/>
</dbReference>
<reference evidence="1 3" key="1">
    <citation type="submission" date="2014-06" db="EMBL/GenBank/DDBJ databases">
        <title>Whole Genome Sequences of Three Symbiotic Endozoicomonas Bacteria.</title>
        <authorList>
            <person name="Neave M.J."/>
            <person name="Apprill A."/>
            <person name="Voolstra C.R."/>
        </authorList>
    </citation>
    <scope>NUCLEOTIDE SEQUENCE [LARGE SCALE GENOMIC DNA]</scope>
    <source>
        <strain evidence="1 3">LMG 24815</strain>
    </source>
</reference>
<dbReference type="EMBL" id="JOKG01000009">
    <property type="protein sequence ID" value="KEQ11294.1"/>
    <property type="molecule type" value="Genomic_DNA"/>
</dbReference>
<name>A0A081MYI1_9GAMM</name>
<evidence type="ECO:0000313" key="2">
    <source>
        <dbReference type="EMBL" id="KEQ11294.1"/>
    </source>
</evidence>
<protein>
    <submittedName>
        <fullName evidence="1">Uncharacterized protein</fullName>
    </submittedName>
</protein>
<proteinExistence type="predicted"/>